<comment type="caution">
    <text evidence="6">The sequence shown here is derived from an EMBL/GenBank/DDBJ whole genome shotgun (WGS) entry which is preliminary data.</text>
</comment>
<evidence type="ECO:0000256" key="3">
    <source>
        <dbReference type="PIRSR" id="PIRSR000103-1"/>
    </source>
</evidence>
<dbReference type="InterPro" id="IPR036291">
    <property type="entry name" value="NAD(P)-bd_dom_sf"/>
</dbReference>
<dbReference type="SUPFAM" id="SSF51735">
    <property type="entry name" value="NAD(P)-binding Rossmann-fold domains"/>
    <property type="match status" value="1"/>
</dbReference>
<evidence type="ECO:0000256" key="2">
    <source>
        <dbReference type="ARBA" id="ARBA00023027"/>
    </source>
</evidence>
<keyword evidence="2" id="KW-0520">NAD</keyword>
<keyword evidence="1" id="KW-0560">Oxidoreductase</keyword>
<dbReference type="InterPro" id="IPR015815">
    <property type="entry name" value="HIBADH-related"/>
</dbReference>
<reference evidence="6 7" key="1">
    <citation type="submission" date="2019-10" db="EMBL/GenBank/DDBJ databases">
        <title>Cognatihalovulum marinum gen. nov. sp. nov., a new member of the family Rhodobacteraceae isolated from deep seawater of the Northwest Indian Ocean.</title>
        <authorList>
            <person name="Ruan C."/>
            <person name="Wang J."/>
            <person name="Zheng X."/>
            <person name="Song L."/>
            <person name="Zhu Y."/>
            <person name="Huang Y."/>
            <person name="Lu Z."/>
            <person name="Du W."/>
            <person name="Huang L."/>
            <person name="Dai X."/>
        </authorList>
    </citation>
    <scope>NUCLEOTIDE SEQUENCE [LARGE SCALE GENOMIC DNA]</scope>
    <source>
        <strain evidence="6 7">2CG4</strain>
    </source>
</reference>
<evidence type="ECO:0000313" key="6">
    <source>
        <dbReference type="EMBL" id="MSU90803.1"/>
    </source>
</evidence>
<organism evidence="6 7">
    <name type="scientific">Halovulum marinum</name>
    <dbReference type="NCBI Taxonomy" id="2662447"/>
    <lineage>
        <taxon>Bacteria</taxon>
        <taxon>Pseudomonadati</taxon>
        <taxon>Pseudomonadota</taxon>
        <taxon>Alphaproteobacteria</taxon>
        <taxon>Rhodobacterales</taxon>
        <taxon>Paracoccaceae</taxon>
        <taxon>Halovulum</taxon>
    </lineage>
</organism>
<accession>A0A6L5Z2K2</accession>
<dbReference type="PIRSF" id="PIRSF000103">
    <property type="entry name" value="HIBADH"/>
    <property type="match status" value="1"/>
</dbReference>
<dbReference type="InterPro" id="IPR029154">
    <property type="entry name" value="HIBADH-like_NADP-bd"/>
</dbReference>
<dbReference type="InterPro" id="IPR051265">
    <property type="entry name" value="HIBADH-related_NP60_sf"/>
</dbReference>
<dbReference type="InterPro" id="IPR008927">
    <property type="entry name" value="6-PGluconate_DH-like_C_sf"/>
</dbReference>
<keyword evidence="7" id="KW-1185">Reference proteome</keyword>
<dbReference type="EMBL" id="WIND01000012">
    <property type="protein sequence ID" value="MSU90803.1"/>
    <property type="molecule type" value="Genomic_DNA"/>
</dbReference>
<dbReference type="InterPro" id="IPR006115">
    <property type="entry name" value="6PGDH_NADP-bd"/>
</dbReference>
<gene>
    <name evidence="6" type="ORF">GE300_14460</name>
</gene>
<dbReference type="Gene3D" id="3.40.50.720">
    <property type="entry name" value="NAD(P)-binding Rossmann-like Domain"/>
    <property type="match status" value="1"/>
</dbReference>
<dbReference type="PANTHER" id="PTHR43580:SF2">
    <property type="entry name" value="CYTOKINE-LIKE NUCLEAR FACTOR N-PAC"/>
    <property type="match status" value="1"/>
</dbReference>
<feature type="domain" description="3-hydroxyisobutyrate dehydrogenase-like NAD-binding" evidence="5">
    <location>
        <begin position="196"/>
        <end position="318"/>
    </location>
</feature>
<protein>
    <submittedName>
        <fullName evidence="6">NAD-binding protein</fullName>
    </submittedName>
</protein>
<dbReference type="Pfam" id="PF03446">
    <property type="entry name" value="NAD_binding_2"/>
    <property type="match status" value="1"/>
</dbReference>
<evidence type="ECO:0000256" key="1">
    <source>
        <dbReference type="ARBA" id="ARBA00023002"/>
    </source>
</evidence>
<feature type="domain" description="6-phosphogluconate dehydrogenase NADP-binding" evidence="4">
    <location>
        <begin position="34"/>
        <end position="193"/>
    </location>
</feature>
<proteinExistence type="predicted"/>
<dbReference type="GO" id="GO:0016491">
    <property type="term" value="F:oxidoreductase activity"/>
    <property type="evidence" value="ECO:0007669"/>
    <property type="project" value="UniProtKB-KW"/>
</dbReference>
<evidence type="ECO:0000259" key="5">
    <source>
        <dbReference type="Pfam" id="PF14833"/>
    </source>
</evidence>
<dbReference type="Pfam" id="PF14833">
    <property type="entry name" value="NAD_binding_11"/>
    <property type="match status" value="1"/>
</dbReference>
<feature type="active site" evidence="3">
    <location>
        <position position="202"/>
    </location>
</feature>
<sequence>MRNRSWTVCAAARRPARFSDFPEPQGGQNMSTQRIGIIGTGRMGTAIATRLAGQGHAVTVWNRSPDGTSKAVEAGAARAGSLADLLAASDILISSLTDHAAIAAVLDGGDAAFSEGLDGKLWIEMSTLLPDQQRDVAARVEGAGALFLECPVGGTVGPALKGALLGMAGGSEAAWVRGAPVLQALCKRVEHLGPVGAGSAMKLAVNLPLALYWAGMAEALGLLRGSGVAASTAAEVMSDSSAGPAVLKNRLQVVKDTLDGADQAGTFDLNGLRKDLGLALDWAGRGGAAMPLSTAARGLYDEAIGAGLGGMDGASLTRFVLAGRSA</sequence>
<dbReference type="Proteomes" id="UP000474957">
    <property type="component" value="Unassembled WGS sequence"/>
</dbReference>
<dbReference type="Gene3D" id="1.10.1040.10">
    <property type="entry name" value="N-(1-d-carboxylethyl)-l-norvaline Dehydrogenase, domain 2"/>
    <property type="match status" value="1"/>
</dbReference>
<dbReference type="SUPFAM" id="SSF48179">
    <property type="entry name" value="6-phosphogluconate dehydrogenase C-terminal domain-like"/>
    <property type="match status" value="1"/>
</dbReference>
<dbReference type="PANTHER" id="PTHR43580">
    <property type="entry name" value="OXIDOREDUCTASE GLYR1-RELATED"/>
    <property type="match status" value="1"/>
</dbReference>
<name>A0A6L5Z2K2_9RHOB</name>
<evidence type="ECO:0000313" key="7">
    <source>
        <dbReference type="Proteomes" id="UP000474957"/>
    </source>
</evidence>
<evidence type="ECO:0000259" key="4">
    <source>
        <dbReference type="Pfam" id="PF03446"/>
    </source>
</evidence>
<dbReference type="GO" id="GO:0050661">
    <property type="term" value="F:NADP binding"/>
    <property type="evidence" value="ECO:0007669"/>
    <property type="project" value="InterPro"/>
</dbReference>
<dbReference type="AlphaFoldDB" id="A0A6L5Z2K2"/>
<dbReference type="GO" id="GO:0051287">
    <property type="term" value="F:NAD binding"/>
    <property type="evidence" value="ECO:0007669"/>
    <property type="project" value="InterPro"/>
</dbReference>
<dbReference type="InterPro" id="IPR013328">
    <property type="entry name" value="6PGD_dom2"/>
</dbReference>